<keyword evidence="3" id="KW-1185">Reference proteome</keyword>
<evidence type="ECO:0000313" key="3">
    <source>
        <dbReference type="Proteomes" id="UP000243297"/>
    </source>
</evidence>
<dbReference type="Proteomes" id="UP000243297">
    <property type="component" value="Unassembled WGS sequence"/>
</dbReference>
<protein>
    <submittedName>
        <fullName evidence="2">Glycosyltransferase involved in cell wall bisynthesis</fullName>
    </submittedName>
</protein>
<sequence length="377" mass="44637">MENYYYIAFEFSLISGKEYSKCESGIKKKIYWQYKTFENAQLKINFINPYEKKQILKRRIRRRLPFFCFTKWDEPKLKIKTIKGIYIRKPWHMDGDLILNLKNIRKNNPKARIVLEIPTYPYDKEGYALTNIPLVLKDKFWRRYLRKYIDRIATYSDDDVIFEIPTIQISNAVDAYDVKIANIKEYKSSEINVMLCATLSYWHGYDRAIEGLNEYYKNGGTVNFILHIVGDGEEYNKLKKMINSYDLNNNVILHGKLFGKKLDLVYEQCDIGFDSMGRHRSGISYNSSLKGKEYVAKGLPIISGVKTELDYDKTYKYYKRIPADDTPVDFEQVHNFCDEIYCGENTVDVRSEIRKYANDHFTYEITMKSVLDFLKNE</sequence>
<dbReference type="GO" id="GO:0016757">
    <property type="term" value="F:glycosyltransferase activity"/>
    <property type="evidence" value="ECO:0007669"/>
    <property type="project" value="InterPro"/>
</dbReference>
<dbReference type="EMBL" id="FUWY01000004">
    <property type="protein sequence ID" value="SJZ77196.1"/>
    <property type="molecule type" value="Genomic_DNA"/>
</dbReference>
<evidence type="ECO:0000259" key="1">
    <source>
        <dbReference type="Pfam" id="PF00534"/>
    </source>
</evidence>
<dbReference type="InterPro" id="IPR001296">
    <property type="entry name" value="Glyco_trans_1"/>
</dbReference>
<reference evidence="3" key="1">
    <citation type="submission" date="2017-02" db="EMBL/GenBank/DDBJ databases">
        <authorList>
            <person name="Varghese N."/>
            <person name="Submissions S."/>
        </authorList>
    </citation>
    <scope>NUCLEOTIDE SEQUENCE [LARGE SCALE GENOMIC DNA]</scope>
    <source>
        <strain evidence="3">ATCC 25662</strain>
    </source>
</reference>
<dbReference type="SUPFAM" id="SSF53756">
    <property type="entry name" value="UDP-Glycosyltransferase/glycogen phosphorylase"/>
    <property type="match status" value="1"/>
</dbReference>
<dbReference type="RefSeq" id="WP_078711976.1">
    <property type="nucleotide sequence ID" value="NZ_FUWY01000004.1"/>
</dbReference>
<keyword evidence="2" id="KW-0808">Transferase</keyword>
<accession>A0A1T4NDQ9</accession>
<dbReference type="AlphaFoldDB" id="A0A1T4NDQ9"/>
<dbReference type="OrthoDB" id="6385861at2"/>
<organism evidence="2 3">
    <name type="scientific">Anaerorhabdus furcosa</name>
    <dbReference type="NCBI Taxonomy" id="118967"/>
    <lineage>
        <taxon>Bacteria</taxon>
        <taxon>Bacillati</taxon>
        <taxon>Bacillota</taxon>
        <taxon>Erysipelotrichia</taxon>
        <taxon>Erysipelotrichales</taxon>
        <taxon>Erysipelotrichaceae</taxon>
        <taxon>Anaerorhabdus</taxon>
    </lineage>
</organism>
<feature type="domain" description="Glycosyl transferase family 1" evidence="1">
    <location>
        <begin position="193"/>
        <end position="271"/>
    </location>
</feature>
<name>A0A1T4NDQ9_9FIRM</name>
<dbReference type="STRING" id="118967.SAMN02745191_1579"/>
<dbReference type="Pfam" id="PF00534">
    <property type="entry name" value="Glycos_transf_1"/>
    <property type="match status" value="1"/>
</dbReference>
<gene>
    <name evidence="2" type="ORF">SAMN02745191_1579</name>
</gene>
<proteinExistence type="predicted"/>
<evidence type="ECO:0000313" key="2">
    <source>
        <dbReference type="EMBL" id="SJZ77196.1"/>
    </source>
</evidence>
<dbReference type="Gene3D" id="3.40.50.2000">
    <property type="entry name" value="Glycogen Phosphorylase B"/>
    <property type="match status" value="1"/>
</dbReference>